<dbReference type="PANTHER" id="PTHR41913">
    <property type="entry name" value="DUF1684 DOMAIN-CONTAINING PROTEIN"/>
    <property type="match status" value="1"/>
</dbReference>
<reference evidence="1 2" key="1">
    <citation type="journal article" date="2016" name="Int. J. Syst. Evol. Microbiol.">
        <title>Panacibacter ginsenosidivorans gen. nov., sp. nov., with ginsenoside converting activity isolated from soil of a ginseng field.</title>
        <authorList>
            <person name="Siddiqi M.Z."/>
            <person name="Muhammad Shafi S."/>
            <person name="Choi K.D."/>
            <person name="Im W.T."/>
        </authorList>
    </citation>
    <scope>NUCLEOTIDE SEQUENCE [LARGE SCALE GENOMIC DNA]</scope>
    <source>
        <strain evidence="1 2">Gsoil1550</strain>
    </source>
</reference>
<keyword evidence="2" id="KW-1185">Reference proteome</keyword>
<dbReference type="OrthoDB" id="5493262at2"/>
<dbReference type="KEGG" id="pgin:FRZ67_11360"/>
<dbReference type="Pfam" id="PF07920">
    <property type="entry name" value="DUF1684"/>
    <property type="match status" value="1"/>
</dbReference>
<sequence>MKRIIFLIGILFIVNIVLAQKDTALINEINRFQKELIQEYTNAGTSPLSREAKKEFKGIHFFPVSMQYVVTAKFTRTANEKIFEMPTSGKETKQYVKYGEVTFTIKDKEYTLGVYQSISLASQRQYRDYLFIPFRDATSGKETYGGGRYIDLTIPQTNTVVINFNKAYQPYCAYTEGYNCPIPPRENYVPVKIEAGVKY</sequence>
<dbReference type="RefSeq" id="WP_147189674.1">
    <property type="nucleotide sequence ID" value="NZ_CP042435.1"/>
</dbReference>
<dbReference type="InterPro" id="IPR012467">
    <property type="entry name" value="DUF1684"/>
</dbReference>
<evidence type="ECO:0000313" key="1">
    <source>
        <dbReference type="EMBL" id="QEC67867.1"/>
    </source>
</evidence>
<gene>
    <name evidence="1" type="ORF">FRZ67_11360</name>
</gene>
<protein>
    <submittedName>
        <fullName evidence="1">DUF1684 domain-containing protein</fullName>
    </submittedName>
</protein>
<organism evidence="1 2">
    <name type="scientific">Panacibacter ginsenosidivorans</name>
    <dbReference type="NCBI Taxonomy" id="1813871"/>
    <lineage>
        <taxon>Bacteria</taxon>
        <taxon>Pseudomonadati</taxon>
        <taxon>Bacteroidota</taxon>
        <taxon>Chitinophagia</taxon>
        <taxon>Chitinophagales</taxon>
        <taxon>Chitinophagaceae</taxon>
        <taxon>Panacibacter</taxon>
    </lineage>
</organism>
<proteinExistence type="predicted"/>
<evidence type="ECO:0000313" key="2">
    <source>
        <dbReference type="Proteomes" id="UP000321533"/>
    </source>
</evidence>
<dbReference type="PANTHER" id="PTHR41913:SF1">
    <property type="entry name" value="DUF1684 DOMAIN-CONTAINING PROTEIN"/>
    <property type="match status" value="1"/>
</dbReference>
<dbReference type="AlphaFoldDB" id="A0A5B8V8P5"/>
<name>A0A5B8V8P5_9BACT</name>
<dbReference type="EMBL" id="CP042435">
    <property type="protein sequence ID" value="QEC67867.1"/>
    <property type="molecule type" value="Genomic_DNA"/>
</dbReference>
<accession>A0A5B8V8P5</accession>
<dbReference type="Proteomes" id="UP000321533">
    <property type="component" value="Chromosome"/>
</dbReference>